<dbReference type="EnsemblMetazoa" id="XM_019995427.1">
    <property type="protein sequence ID" value="XP_019850986.1"/>
    <property type="gene ID" value="LOC109581368"/>
</dbReference>
<dbReference type="Proteomes" id="UP000007879">
    <property type="component" value="Unassembled WGS sequence"/>
</dbReference>
<reference evidence="12" key="1">
    <citation type="journal article" date="2010" name="Nature">
        <title>The Amphimedon queenslandica genome and the evolution of animal complexity.</title>
        <authorList>
            <person name="Srivastava M."/>
            <person name="Simakov O."/>
            <person name="Chapman J."/>
            <person name="Fahey B."/>
            <person name="Gauthier M.E."/>
            <person name="Mitros T."/>
            <person name="Richards G.S."/>
            <person name="Conaco C."/>
            <person name="Dacre M."/>
            <person name="Hellsten U."/>
            <person name="Larroux C."/>
            <person name="Putnam N.H."/>
            <person name="Stanke M."/>
            <person name="Adamska M."/>
            <person name="Darling A."/>
            <person name="Degnan S.M."/>
            <person name="Oakley T.H."/>
            <person name="Plachetzki D.C."/>
            <person name="Zhai Y."/>
            <person name="Adamski M."/>
            <person name="Calcino A."/>
            <person name="Cummins S.F."/>
            <person name="Goodstein D.M."/>
            <person name="Harris C."/>
            <person name="Jackson D.J."/>
            <person name="Leys S.P."/>
            <person name="Shu S."/>
            <person name="Woodcroft B.J."/>
            <person name="Vervoort M."/>
            <person name="Kosik K.S."/>
            <person name="Manning G."/>
            <person name="Degnan B.M."/>
            <person name="Rokhsar D.S."/>
        </authorList>
    </citation>
    <scope>NUCLEOTIDE SEQUENCE [LARGE SCALE GENOMIC DNA]</scope>
</reference>
<dbReference type="GO" id="GO:0180047">
    <property type="term" value="P:dolichol phosphate mannose biosynthetic process"/>
    <property type="evidence" value="ECO:0007669"/>
    <property type="project" value="InterPro"/>
</dbReference>
<dbReference type="PANTHER" id="PTHR15039:SF11">
    <property type="entry name" value="DOLICHOL PHOSPHATE-MANNOSE BIOSYNTHESIS REGULATORY PROTEIN"/>
    <property type="match status" value="1"/>
</dbReference>
<dbReference type="GO" id="GO:0006506">
    <property type="term" value="P:GPI anchor biosynthetic process"/>
    <property type="evidence" value="ECO:0007669"/>
    <property type="project" value="TreeGrafter"/>
</dbReference>
<dbReference type="UniPathway" id="UPA00378"/>
<dbReference type="PANTHER" id="PTHR15039">
    <property type="entry name" value="DOLICHOL PHOSPHATE-MANNOSE BIOSYNTHESIS REGULATORY PROTEIN"/>
    <property type="match status" value="1"/>
</dbReference>
<evidence type="ECO:0000256" key="6">
    <source>
        <dbReference type="ARBA" id="ARBA00022989"/>
    </source>
</evidence>
<comment type="similarity">
    <text evidence="2 10">Belongs to the DPM2 family.</text>
</comment>
<dbReference type="GO" id="GO:0030234">
    <property type="term" value="F:enzyme regulator activity"/>
    <property type="evidence" value="ECO:0007669"/>
    <property type="project" value="UniProtKB-UniRule"/>
</dbReference>
<evidence type="ECO:0000256" key="3">
    <source>
        <dbReference type="ARBA" id="ARBA00018157"/>
    </source>
</evidence>
<keyword evidence="7 10" id="KW-0472">Membrane</keyword>
<dbReference type="EnsemblMetazoa" id="Aqu2.1.34233_001">
    <property type="protein sequence ID" value="Aqu2.1.34233_001"/>
    <property type="gene ID" value="Aqu2.1.34233"/>
</dbReference>
<evidence type="ECO:0000256" key="7">
    <source>
        <dbReference type="ARBA" id="ARBA00023136"/>
    </source>
</evidence>
<proteinExistence type="inferred from homology"/>
<organism evidence="11">
    <name type="scientific">Amphimedon queenslandica</name>
    <name type="common">Sponge</name>
    <dbReference type="NCBI Taxonomy" id="400682"/>
    <lineage>
        <taxon>Eukaryota</taxon>
        <taxon>Metazoa</taxon>
        <taxon>Porifera</taxon>
        <taxon>Demospongiae</taxon>
        <taxon>Heteroscleromorpha</taxon>
        <taxon>Haplosclerida</taxon>
        <taxon>Niphatidae</taxon>
        <taxon>Amphimedon</taxon>
    </lineage>
</organism>
<evidence type="ECO:0000256" key="8">
    <source>
        <dbReference type="ARBA" id="ARBA00045174"/>
    </source>
</evidence>
<evidence type="ECO:0000256" key="4">
    <source>
        <dbReference type="ARBA" id="ARBA00022692"/>
    </source>
</evidence>
<evidence type="ECO:0000256" key="2">
    <source>
        <dbReference type="ARBA" id="ARBA00005478"/>
    </source>
</evidence>
<comment type="subcellular location">
    <subcellularLocation>
        <location evidence="1 10">Endoplasmic reticulum membrane</location>
        <topology evidence="1 10">Multi-pass membrane protein</topology>
    </subcellularLocation>
</comment>
<feature type="transmembrane region" description="Helical" evidence="10">
    <location>
        <begin position="54"/>
        <end position="74"/>
    </location>
</feature>
<evidence type="ECO:0000256" key="9">
    <source>
        <dbReference type="ARBA" id="ARBA00046896"/>
    </source>
</evidence>
<comment type="subunit">
    <text evidence="9">Component of the dolichol-phosphate mannose (DPM) synthase complex composed of DPM1, DPM2 and DPM3; in the complex interacts directly with DPM3. Component of the glycosylphosphatidylinositol-N-acetylglucosaminyltransferase (GPI-GnT) complex composed at least by PIGA, PIGC, PIGH, PIGP, PIGQ, PIGY and DPM2. Interacts with PIGA, PIGC and PIGQ.</text>
</comment>
<dbReference type="OrthoDB" id="311279at2759"/>
<evidence type="ECO:0000313" key="11">
    <source>
        <dbReference type="EnsemblMetazoa" id="Aqu2.1.34233_001"/>
    </source>
</evidence>
<dbReference type="GO" id="GO:0033185">
    <property type="term" value="C:dolichol-phosphate-mannose synthase complex"/>
    <property type="evidence" value="ECO:0007669"/>
    <property type="project" value="TreeGrafter"/>
</dbReference>
<dbReference type="Pfam" id="PF07297">
    <property type="entry name" value="DPM2"/>
    <property type="match status" value="1"/>
</dbReference>
<dbReference type="InterPro" id="IPR009914">
    <property type="entry name" value="DPM2"/>
</dbReference>
<keyword evidence="6 10" id="KW-1133">Transmembrane helix</keyword>
<comment type="pathway">
    <text evidence="10">Protein modification; protein glycosylation.</text>
</comment>
<comment type="function">
    <text evidence="8">Regulates the biosynthesis of dolichol phosphate-mannose. Regulatory subunit of the dolichol-phosphate mannose (DPM) synthase complex; essential for the ER localization and stable expression of DPM1. Part of the glycosylphosphatidylinositol-N-acetylglucosaminyltransferase (GPI-GnT) complex that catalyzes the transfer of N-acetylglucosamine from UDP-N-acetylglucosamine to phosphatidylinositol and participates in the first step of GPI biosynthesis. May act by regulating the GPI-GNT complex.</text>
</comment>
<dbReference type="STRING" id="400682.A0A1X7V2K1"/>
<dbReference type="GO" id="GO:0005789">
    <property type="term" value="C:endoplasmic reticulum membrane"/>
    <property type="evidence" value="ECO:0007669"/>
    <property type="project" value="UniProtKB-SubCell"/>
</dbReference>
<keyword evidence="5 10" id="KW-0256">Endoplasmic reticulum</keyword>
<protein>
    <recommendedName>
        <fullName evidence="3 10">Dolichol phosphate-mannose biosynthesis regulatory protein</fullName>
    </recommendedName>
</protein>
<keyword evidence="12" id="KW-1185">Reference proteome</keyword>
<dbReference type="InParanoid" id="A0A1X7V2K1"/>
<evidence type="ECO:0000256" key="1">
    <source>
        <dbReference type="ARBA" id="ARBA00004477"/>
    </source>
</evidence>
<sequence>MATLSDRIFGGSLILLALAIFTYYTLWVVILPFLDPDHFLHSFFLPPVYAITLPLGGIAALFVLVGVFVATVMIKDRAKRKAKAKTK</sequence>
<accession>A0A1X7V2K1</accession>
<dbReference type="KEGG" id="aqu:109581368"/>
<keyword evidence="4 10" id="KW-0812">Transmembrane</keyword>
<comment type="function">
    <text evidence="10">Regulatory subunit of the dolichol-phosphate mannose (DPM) synthase complex; essential for the ER localization.</text>
</comment>
<evidence type="ECO:0000256" key="5">
    <source>
        <dbReference type="ARBA" id="ARBA00022824"/>
    </source>
</evidence>
<reference evidence="11" key="2">
    <citation type="submission" date="2017-05" db="UniProtKB">
        <authorList>
            <consortium name="EnsemblMetazoa"/>
        </authorList>
    </citation>
    <scope>IDENTIFICATION</scope>
</reference>
<evidence type="ECO:0000313" key="12">
    <source>
        <dbReference type="Proteomes" id="UP000007879"/>
    </source>
</evidence>
<evidence type="ECO:0000256" key="10">
    <source>
        <dbReference type="RuleBase" id="RU365084"/>
    </source>
</evidence>
<feature type="transmembrane region" description="Helical" evidence="10">
    <location>
        <begin position="12"/>
        <end position="34"/>
    </location>
</feature>
<gene>
    <name evidence="11" type="primary">109581368</name>
</gene>
<name>A0A1X7V2K1_AMPQE</name>
<dbReference type="AlphaFoldDB" id="A0A1X7V2K1"/>